<feature type="region of interest" description="Disordered" evidence="1">
    <location>
        <begin position="154"/>
        <end position="267"/>
    </location>
</feature>
<reference evidence="2 3" key="1">
    <citation type="submission" date="2023-08" db="EMBL/GenBank/DDBJ databases">
        <title>Black Yeasts Isolated from many extreme environments.</title>
        <authorList>
            <person name="Coleine C."/>
            <person name="Stajich J.E."/>
            <person name="Selbmann L."/>
        </authorList>
    </citation>
    <scope>NUCLEOTIDE SEQUENCE [LARGE SCALE GENOMIC DNA]</scope>
    <source>
        <strain evidence="2 3">CCFEE 5792</strain>
    </source>
</reference>
<organism evidence="2 3">
    <name type="scientific">Exophiala bonariae</name>
    <dbReference type="NCBI Taxonomy" id="1690606"/>
    <lineage>
        <taxon>Eukaryota</taxon>
        <taxon>Fungi</taxon>
        <taxon>Dikarya</taxon>
        <taxon>Ascomycota</taxon>
        <taxon>Pezizomycotina</taxon>
        <taxon>Eurotiomycetes</taxon>
        <taxon>Chaetothyriomycetidae</taxon>
        <taxon>Chaetothyriales</taxon>
        <taxon>Herpotrichiellaceae</taxon>
        <taxon>Exophiala</taxon>
    </lineage>
</organism>
<accession>A0AAV9NH97</accession>
<feature type="region of interest" description="Disordered" evidence="1">
    <location>
        <begin position="392"/>
        <end position="438"/>
    </location>
</feature>
<feature type="compositionally biased region" description="Polar residues" evidence="1">
    <location>
        <begin position="98"/>
        <end position="107"/>
    </location>
</feature>
<evidence type="ECO:0000256" key="1">
    <source>
        <dbReference type="SAM" id="MobiDB-lite"/>
    </source>
</evidence>
<feature type="compositionally biased region" description="Polar residues" evidence="1">
    <location>
        <begin position="49"/>
        <end position="65"/>
    </location>
</feature>
<proteinExistence type="predicted"/>
<dbReference type="RefSeq" id="XP_064707654.1">
    <property type="nucleotide sequence ID" value="XM_064856478.1"/>
</dbReference>
<feature type="compositionally biased region" description="Low complexity" evidence="1">
    <location>
        <begin position="1303"/>
        <end position="1319"/>
    </location>
</feature>
<evidence type="ECO:0000313" key="3">
    <source>
        <dbReference type="Proteomes" id="UP001358417"/>
    </source>
</evidence>
<comment type="caution">
    <text evidence="2">The sequence shown here is derived from an EMBL/GenBank/DDBJ whole genome shotgun (WGS) entry which is preliminary data.</text>
</comment>
<feature type="region of interest" description="Disordered" evidence="1">
    <location>
        <begin position="42"/>
        <end position="67"/>
    </location>
</feature>
<feature type="compositionally biased region" description="Polar residues" evidence="1">
    <location>
        <begin position="156"/>
        <end position="170"/>
    </location>
</feature>
<feature type="region of interest" description="Disordered" evidence="1">
    <location>
        <begin position="98"/>
        <end position="138"/>
    </location>
</feature>
<name>A0AAV9NH97_9EURO</name>
<feature type="region of interest" description="Disordered" evidence="1">
    <location>
        <begin position="461"/>
        <end position="489"/>
    </location>
</feature>
<feature type="compositionally biased region" description="Low complexity" evidence="1">
    <location>
        <begin position="471"/>
        <end position="486"/>
    </location>
</feature>
<feature type="compositionally biased region" description="Polar residues" evidence="1">
    <location>
        <begin position="116"/>
        <end position="125"/>
    </location>
</feature>
<sequence>MTLRNPERLFIQDVDDFDDDDTENSPLQHIAQIAFNQMAFVTGNHPPRSASQPPTRTPQTPNKTAIQIPDYPDVVHPVFTDFGPETLGQYVRREIKNLRSQTNSASSKAKGKGRAQPQTSPSKQPRVSKLAKAPSTVSGGLRSKLLSASLAFPSFGKSQTEPPQLATSSDEAGPIQQDESGETATSSDAGVQKRLQDSTNSFPEVNTISVSSPRRSSRLAVKGTSLGGDPTLSSRITENPTGSDGPRSSLLLTNDSRTSGFEAHTKSKREAVRAANVDSASIFEETDDRFDDRTNQARLRKSASRSNDVFFPISLEEDSTQSQSGSSQPGLALSDDAQISGVRDCIPETLPPYLSSTVTPRSTTSAAKWAPPAFDYSQIVPESIPKSVIKTFSDSGRKQKPRQTGAAAELRGGLDAHTTSTTGTTSSADTGTNEGDGKEKIVRPTMEIYPRVLPQTSLLSIMGPQTRPPQLQSAGKGKSSASALSQTTPSDSLERFNADLWLNVTKYLSTRDVGNLRLVNTRVCQSLSSIQFRNVVINFDKQFFDNNGGNWNGRSGDLPPNSMFEKHGDNLNQFGIAFEYDLVGLSNAKAKVIEKEEDAWFGKFTWPTEQYPRFPELQQIEDLVDHNRPLLKEAFKFITKASELGLCIDSGHGWLEGPDISDMALMSRRATRGGKIFGKTFRGEDILDKLCRNEYFKWAQKNTINEAIKYVMQTRSPSKTATLTELQSLQSIPIRELESFRFQHEQHDFDEKSHVGGTPTTAAHGMGNPNVLNWAAHFNPAAQNPAPHHPRMLGNVANRRAPPPTKPQWPLIFNGHNIAAEMGGQCAFIQNRTFLPAAASLRPCALTEAQAQWLMETVWAQRAFLSSYTTAIITNKTNFKHIHTLRITKLSSGLLPSLEQKEFWTSLPSLQKLQMLISPDWRQEHLTGDRFHQTNMPIPPHKAAQRFTEFLRMYVVRVESLHSLTVGYVGGGEHAVGMFARNQHVLPAPIVSSPAGWLLGNEKPKKRAALTKFEHIRDLKFENCWFSPKMLEEFMVQSRDTSLHSLTLDSVSLLTKHDSSLDASLTTSASNLQCNHEKEDWLQEQIPHGATWTRVLDKITPGVTLLDRKYAVGLIDETMHPKPPKPFRGNIQKIILSSCGYVKITLPKNITPTVFNQYSAVIHLLSPMDLGIRTRRDRFNKGGNQSSEIHELAALGAFAPPNLGRRQDQPDIGLNRTVMNTASPEGETYPWLGTLTQCVHPIEKRVLEMAWKLEFGWPGNLERWAAVEDGFFEGGTGRFSGTIDKDTPLQDPTTGNAGDEDTSASADPTAAADAYAPTA</sequence>
<keyword evidence="3" id="KW-1185">Reference proteome</keyword>
<protein>
    <recommendedName>
        <fullName evidence="4">F-box domain-containing protein</fullName>
    </recommendedName>
</protein>
<gene>
    <name evidence="2" type="ORF">LTR84_012973</name>
</gene>
<dbReference type="EMBL" id="JAVRRD010000009">
    <property type="protein sequence ID" value="KAK5055223.1"/>
    <property type="molecule type" value="Genomic_DNA"/>
</dbReference>
<feature type="compositionally biased region" description="Polar residues" evidence="1">
    <location>
        <begin position="231"/>
        <end position="242"/>
    </location>
</feature>
<feature type="compositionally biased region" description="Polar residues" evidence="1">
    <location>
        <begin position="250"/>
        <end position="259"/>
    </location>
</feature>
<evidence type="ECO:0008006" key="4">
    <source>
        <dbReference type="Google" id="ProtNLM"/>
    </source>
</evidence>
<dbReference type="Proteomes" id="UP001358417">
    <property type="component" value="Unassembled WGS sequence"/>
</dbReference>
<feature type="region of interest" description="Disordered" evidence="1">
    <location>
        <begin position="312"/>
        <end position="333"/>
    </location>
</feature>
<dbReference type="GeneID" id="89981109"/>
<feature type="region of interest" description="Disordered" evidence="1">
    <location>
        <begin position="1277"/>
        <end position="1319"/>
    </location>
</feature>
<evidence type="ECO:0000313" key="2">
    <source>
        <dbReference type="EMBL" id="KAK5055223.1"/>
    </source>
</evidence>
<feature type="compositionally biased region" description="Polar residues" evidence="1">
    <location>
        <begin position="197"/>
        <end position="214"/>
    </location>
</feature>
<feature type="compositionally biased region" description="Low complexity" evidence="1">
    <location>
        <begin position="415"/>
        <end position="432"/>
    </location>
</feature>